<gene>
    <name evidence="2" type="ORF">SEMRO_1281_G258950.1</name>
</gene>
<evidence type="ECO:0000256" key="1">
    <source>
        <dbReference type="SAM" id="MobiDB-lite"/>
    </source>
</evidence>
<feature type="compositionally biased region" description="Basic and acidic residues" evidence="1">
    <location>
        <begin position="325"/>
        <end position="334"/>
    </location>
</feature>
<feature type="compositionally biased region" description="Acidic residues" evidence="1">
    <location>
        <begin position="384"/>
        <end position="414"/>
    </location>
</feature>
<feature type="compositionally biased region" description="Acidic residues" evidence="1">
    <location>
        <begin position="314"/>
        <end position="324"/>
    </location>
</feature>
<comment type="caution">
    <text evidence="2">The sequence shown here is derived from an EMBL/GenBank/DDBJ whole genome shotgun (WGS) entry which is preliminary data.</text>
</comment>
<proteinExistence type="predicted"/>
<feature type="compositionally biased region" description="Low complexity" evidence="1">
    <location>
        <begin position="428"/>
        <end position="438"/>
    </location>
</feature>
<organism evidence="2 3">
    <name type="scientific">Seminavis robusta</name>
    <dbReference type="NCBI Taxonomy" id="568900"/>
    <lineage>
        <taxon>Eukaryota</taxon>
        <taxon>Sar</taxon>
        <taxon>Stramenopiles</taxon>
        <taxon>Ochrophyta</taxon>
        <taxon>Bacillariophyta</taxon>
        <taxon>Bacillariophyceae</taxon>
        <taxon>Bacillariophycidae</taxon>
        <taxon>Naviculales</taxon>
        <taxon>Naviculaceae</taxon>
        <taxon>Seminavis</taxon>
    </lineage>
</organism>
<feature type="compositionally biased region" description="Gly residues" evidence="1">
    <location>
        <begin position="417"/>
        <end position="427"/>
    </location>
</feature>
<feature type="region of interest" description="Disordered" evidence="1">
    <location>
        <begin position="243"/>
        <end position="438"/>
    </location>
</feature>
<evidence type="ECO:0000313" key="2">
    <source>
        <dbReference type="EMBL" id="CAB9522231.1"/>
    </source>
</evidence>
<protein>
    <submittedName>
        <fullName evidence="2">Uncharacterized protein</fullName>
    </submittedName>
</protein>
<dbReference type="AlphaFoldDB" id="A0A9N8EJ16"/>
<sequence length="438" mass="48212">MDPNQAPRDNEDFPPEEDSFIVDLRKDEPVPVVDPLKNLDGVVQHVTLDQYQQDRDYCEYVLNKLKMVGFDLLRKAQNKLLRVNAIRVKDGKKKIGEFVYAYDITGTWFVKYVDEDGNRSPFPFINGPLDMDFLNRLLKMKIILPDPFLENRFTTVFCEAFGFNEEKYMHAYHRFLGEVDLYSEGLDDQFGSDEDSDPITATLNRIDNLPTGSSPTGSSSATSDSVGTRTPFRRVSLFGYPQAVGCGDTSPSSSSGTSGTDITSGDTVQSPVASPSTNRDDTSSSGGSENSPGASSSEDEILLRSKKWHLSQEATEETDDEDDSPEKNPEDPVAKKSSSGSDGDLSDGEEEENEESEANQDEKEEEDNDESPKKKQKTGGSDKENEEEEDTVNGDEDNDNEDNDNEDDNNDNEDNGSGAGASVGSFGGVLLSTGSWSY</sequence>
<feature type="compositionally biased region" description="Low complexity" evidence="1">
    <location>
        <begin position="211"/>
        <end position="228"/>
    </location>
</feature>
<feature type="region of interest" description="Disordered" evidence="1">
    <location>
        <begin position="187"/>
        <end position="228"/>
    </location>
</feature>
<feature type="compositionally biased region" description="Polar residues" evidence="1">
    <location>
        <begin position="268"/>
        <end position="296"/>
    </location>
</feature>
<dbReference type="EMBL" id="CAICTM010001279">
    <property type="protein sequence ID" value="CAB9522231.1"/>
    <property type="molecule type" value="Genomic_DNA"/>
</dbReference>
<reference evidence="2" key="1">
    <citation type="submission" date="2020-06" db="EMBL/GenBank/DDBJ databases">
        <authorList>
            <consortium name="Plant Systems Biology data submission"/>
        </authorList>
    </citation>
    <scope>NUCLEOTIDE SEQUENCE</scope>
    <source>
        <strain evidence="2">D6</strain>
    </source>
</reference>
<feature type="compositionally biased region" description="Low complexity" evidence="1">
    <location>
        <begin position="245"/>
        <end position="267"/>
    </location>
</feature>
<feature type="compositionally biased region" description="Acidic residues" evidence="1">
    <location>
        <begin position="344"/>
        <end position="369"/>
    </location>
</feature>
<evidence type="ECO:0000313" key="3">
    <source>
        <dbReference type="Proteomes" id="UP001153069"/>
    </source>
</evidence>
<accession>A0A9N8EJ16</accession>
<feature type="compositionally biased region" description="Acidic residues" evidence="1">
    <location>
        <begin position="187"/>
        <end position="197"/>
    </location>
</feature>
<dbReference type="Proteomes" id="UP001153069">
    <property type="component" value="Unassembled WGS sequence"/>
</dbReference>
<name>A0A9N8EJ16_9STRA</name>
<keyword evidence="3" id="KW-1185">Reference proteome</keyword>